<protein>
    <submittedName>
        <fullName evidence="2">RidA family protein</fullName>
    </submittedName>
</protein>
<dbReference type="EMBL" id="JAWSTH010000179">
    <property type="protein sequence ID" value="MDW5598778.1"/>
    <property type="molecule type" value="Genomic_DNA"/>
</dbReference>
<reference evidence="2 3" key="2">
    <citation type="submission" date="2023-10" db="EMBL/GenBank/DDBJ databases">
        <authorList>
            <person name="Han X.F."/>
        </authorList>
    </citation>
    <scope>NUCLEOTIDE SEQUENCE [LARGE SCALE GENOMIC DNA]</scope>
    <source>
        <strain evidence="2 3">KCTC 39840</strain>
    </source>
</reference>
<evidence type="ECO:0000259" key="1">
    <source>
        <dbReference type="Pfam" id="PF14588"/>
    </source>
</evidence>
<dbReference type="RefSeq" id="WP_318601361.1">
    <property type="nucleotide sequence ID" value="NZ_JAWSTH010000179.1"/>
</dbReference>
<dbReference type="InterPro" id="IPR013813">
    <property type="entry name" value="Endoribo_LPSP/chorism_mut-like"/>
</dbReference>
<accession>A0ABU4HZQ0</accession>
<sequence>MSAETTTPTERLRALGLELPAPDPVLDWHLPVADDDGLLWVSGQVPFVDGALPHTGALASDDDVAIGYDCARRCAAHVLAQLAKAAGSLERIAAVPKITVFVASAPGFTRQPEVAHGASELLFEVLGAAGRHARSAVGVAALPLGAPVEVEAVARVRR</sequence>
<dbReference type="Pfam" id="PF14588">
    <property type="entry name" value="YjgF_endoribonc"/>
    <property type="match status" value="1"/>
</dbReference>
<dbReference type="SUPFAM" id="SSF55298">
    <property type="entry name" value="YjgF-like"/>
    <property type="match status" value="1"/>
</dbReference>
<name>A0ABU4HZQ0_9ACTN</name>
<gene>
    <name evidence="2" type="ORF">R7226_30745</name>
</gene>
<comment type="caution">
    <text evidence="2">The sequence shown here is derived from an EMBL/GenBank/DDBJ whole genome shotgun (WGS) entry which is preliminary data.</text>
</comment>
<evidence type="ECO:0000313" key="3">
    <source>
        <dbReference type="Proteomes" id="UP001284601"/>
    </source>
</evidence>
<feature type="domain" description="Endoribonuclease L-PSP/chorismate mutase-like" evidence="1">
    <location>
        <begin position="11"/>
        <end position="145"/>
    </location>
</feature>
<dbReference type="PANTHER" id="PTHR43760:SF1">
    <property type="entry name" value="ENDORIBONUCLEASE L-PSP_CHORISMATE MUTASE-LIKE DOMAIN-CONTAINING PROTEIN"/>
    <property type="match status" value="1"/>
</dbReference>
<dbReference type="PANTHER" id="PTHR43760">
    <property type="entry name" value="ENDORIBONUCLEASE-RELATED"/>
    <property type="match status" value="1"/>
</dbReference>
<dbReference type="Gene3D" id="3.30.1330.40">
    <property type="entry name" value="RutC-like"/>
    <property type="match status" value="1"/>
</dbReference>
<keyword evidence="3" id="KW-1185">Reference proteome</keyword>
<dbReference type="CDD" id="cd02199">
    <property type="entry name" value="YjgF_YER057c_UK114_like_1"/>
    <property type="match status" value="1"/>
</dbReference>
<organism evidence="2 3">
    <name type="scientific">Conexibacter stalactiti</name>
    <dbReference type="NCBI Taxonomy" id="1940611"/>
    <lineage>
        <taxon>Bacteria</taxon>
        <taxon>Bacillati</taxon>
        <taxon>Actinomycetota</taxon>
        <taxon>Thermoleophilia</taxon>
        <taxon>Solirubrobacterales</taxon>
        <taxon>Conexibacteraceae</taxon>
        <taxon>Conexibacter</taxon>
    </lineage>
</organism>
<dbReference type="InterPro" id="IPR035959">
    <property type="entry name" value="RutC-like_sf"/>
</dbReference>
<reference evidence="3" key="1">
    <citation type="submission" date="2023-07" db="EMBL/GenBank/DDBJ databases">
        <title>Conexibacter stalactiti sp. nov., isolated from stalactites in a lava cave and emended description of the genus Conexibacter.</title>
        <authorList>
            <person name="Lee S.D."/>
        </authorList>
    </citation>
    <scope>NUCLEOTIDE SEQUENCE [LARGE SCALE GENOMIC DNA]</scope>
    <source>
        <strain evidence="3">KCTC 39840</strain>
    </source>
</reference>
<proteinExistence type="predicted"/>
<evidence type="ECO:0000313" key="2">
    <source>
        <dbReference type="EMBL" id="MDW5598778.1"/>
    </source>
</evidence>
<dbReference type="Proteomes" id="UP001284601">
    <property type="component" value="Unassembled WGS sequence"/>
</dbReference>